<feature type="domain" description="HTH lacI-type" evidence="4">
    <location>
        <begin position="13"/>
        <end position="67"/>
    </location>
</feature>
<dbReference type="Proteomes" id="UP000297318">
    <property type="component" value="Unassembled WGS sequence"/>
</dbReference>
<dbReference type="SUPFAM" id="SSF47413">
    <property type="entry name" value="lambda repressor-like DNA-binding domains"/>
    <property type="match status" value="1"/>
</dbReference>
<name>A0A4Z1E4R5_9MICO</name>
<dbReference type="Gene3D" id="3.40.50.2300">
    <property type="match status" value="2"/>
</dbReference>
<comment type="caution">
    <text evidence="5">The sequence shown here is derived from an EMBL/GenBank/DDBJ whole genome shotgun (WGS) entry which is preliminary data.</text>
</comment>
<gene>
    <name evidence="5" type="ORF">SERN_2214</name>
</gene>
<dbReference type="InterPro" id="IPR028082">
    <property type="entry name" value="Peripla_BP_I"/>
</dbReference>
<dbReference type="CDD" id="cd06267">
    <property type="entry name" value="PBP1_LacI_sugar_binding-like"/>
    <property type="match status" value="1"/>
</dbReference>
<protein>
    <submittedName>
        <fullName evidence="5">Regulatory protein, LacI</fullName>
    </submittedName>
</protein>
<dbReference type="Gene3D" id="1.10.260.40">
    <property type="entry name" value="lambda repressor-like DNA-binding domains"/>
    <property type="match status" value="1"/>
</dbReference>
<dbReference type="AlphaFoldDB" id="A0A4Z1E4R5"/>
<keyword evidence="2" id="KW-0238">DNA-binding</keyword>
<proteinExistence type="predicted"/>
<organism evidence="5 6">
    <name type="scientific">Serinibacter arcticus</name>
    <dbReference type="NCBI Taxonomy" id="1655435"/>
    <lineage>
        <taxon>Bacteria</taxon>
        <taxon>Bacillati</taxon>
        <taxon>Actinomycetota</taxon>
        <taxon>Actinomycetes</taxon>
        <taxon>Micrococcales</taxon>
        <taxon>Beutenbergiaceae</taxon>
        <taxon>Serinibacter</taxon>
    </lineage>
</organism>
<reference evidence="5 6" key="1">
    <citation type="submission" date="2018-11" db="EMBL/GenBank/DDBJ databases">
        <title>Complete genome sequencing of the Actinobacteria Serinibacter sp. K3-2.</title>
        <authorList>
            <person name="Rakitin A.L."/>
            <person name="Beletsky A.V."/>
            <person name="Mardanov A.V."/>
            <person name="Ravin N.V."/>
            <person name="Gromova A.S."/>
            <person name="Filippova S.N."/>
            <person name="Gal'Chenko V.F."/>
        </authorList>
    </citation>
    <scope>NUCLEOTIDE SEQUENCE [LARGE SCALE GENOMIC DNA]</scope>
    <source>
        <strain evidence="5 6">K3-2</strain>
    </source>
</reference>
<evidence type="ECO:0000313" key="5">
    <source>
        <dbReference type="EMBL" id="TGO04621.1"/>
    </source>
</evidence>
<dbReference type="PANTHER" id="PTHR30146">
    <property type="entry name" value="LACI-RELATED TRANSCRIPTIONAL REPRESSOR"/>
    <property type="match status" value="1"/>
</dbReference>
<dbReference type="InterPro" id="IPR010982">
    <property type="entry name" value="Lambda_DNA-bd_dom_sf"/>
</dbReference>
<evidence type="ECO:0000256" key="2">
    <source>
        <dbReference type="ARBA" id="ARBA00023125"/>
    </source>
</evidence>
<dbReference type="InterPro" id="IPR000843">
    <property type="entry name" value="HTH_LacI"/>
</dbReference>
<dbReference type="Pfam" id="PF13377">
    <property type="entry name" value="Peripla_BP_3"/>
    <property type="match status" value="1"/>
</dbReference>
<dbReference type="RefSeq" id="WP_135850196.1">
    <property type="nucleotide sequence ID" value="NZ_RHPJ01000003.1"/>
</dbReference>
<dbReference type="PANTHER" id="PTHR30146:SF155">
    <property type="entry name" value="ALANINE RACEMASE"/>
    <property type="match status" value="1"/>
</dbReference>
<keyword evidence="1" id="KW-0805">Transcription regulation</keyword>
<dbReference type="GO" id="GO:0000976">
    <property type="term" value="F:transcription cis-regulatory region binding"/>
    <property type="evidence" value="ECO:0007669"/>
    <property type="project" value="TreeGrafter"/>
</dbReference>
<dbReference type="PROSITE" id="PS50932">
    <property type="entry name" value="HTH_LACI_2"/>
    <property type="match status" value="1"/>
</dbReference>
<keyword evidence="6" id="KW-1185">Reference proteome</keyword>
<dbReference type="SUPFAM" id="SSF53822">
    <property type="entry name" value="Periplasmic binding protein-like I"/>
    <property type="match status" value="1"/>
</dbReference>
<dbReference type="SMART" id="SM00354">
    <property type="entry name" value="HTH_LACI"/>
    <property type="match status" value="1"/>
</dbReference>
<sequence length="348" mass="37257">MTIPTASGPRRRATLSDIAQRLGVSKAAVSFALNDRPGVSAELRERVLAVAAELHYRPNSAALALGGSRVDVIGLVLNRPARTLGTEAFFPELMAGIQAGLSATHTGLQTLVVPSLAEELDAYRVWQSTHRVDGVILVDPRRDDERVALVEELGLPAVQIGSHPSRQPGVPSVWIDDHAVATRLFAEMFALGHRCVAHVMGPLDFEHTELRRRALRDCAQRYDAPSPVSAETDYSAEQSAAATRELLARAERPTAIVYDNDVMALAGLRVLQEEGVAVPGDVSIASFDDSVAMRLVRPSITALTRDTYALGELAARTLMELVGGDDAVESVPALPPTLSVRESTAVAP</sequence>
<evidence type="ECO:0000256" key="1">
    <source>
        <dbReference type="ARBA" id="ARBA00023015"/>
    </source>
</evidence>
<dbReference type="Pfam" id="PF00356">
    <property type="entry name" value="LacI"/>
    <property type="match status" value="1"/>
</dbReference>
<accession>A0A4Z1E4R5</accession>
<dbReference type="EMBL" id="RHPJ01000003">
    <property type="protein sequence ID" value="TGO04621.1"/>
    <property type="molecule type" value="Genomic_DNA"/>
</dbReference>
<dbReference type="GO" id="GO:0003700">
    <property type="term" value="F:DNA-binding transcription factor activity"/>
    <property type="evidence" value="ECO:0007669"/>
    <property type="project" value="TreeGrafter"/>
</dbReference>
<dbReference type="CDD" id="cd01392">
    <property type="entry name" value="HTH_LacI"/>
    <property type="match status" value="1"/>
</dbReference>
<keyword evidence="3" id="KW-0804">Transcription</keyword>
<dbReference type="OrthoDB" id="1938857at2"/>
<evidence type="ECO:0000256" key="3">
    <source>
        <dbReference type="ARBA" id="ARBA00023163"/>
    </source>
</evidence>
<dbReference type="InterPro" id="IPR046335">
    <property type="entry name" value="LacI/GalR-like_sensor"/>
</dbReference>
<evidence type="ECO:0000259" key="4">
    <source>
        <dbReference type="PROSITE" id="PS50932"/>
    </source>
</evidence>
<evidence type="ECO:0000313" key="6">
    <source>
        <dbReference type="Proteomes" id="UP000297318"/>
    </source>
</evidence>